<gene>
    <name evidence="1" type="ordered locus">Arad_2060</name>
</gene>
<evidence type="ECO:0000313" key="1">
    <source>
        <dbReference type="EMBL" id="ACM26343.1"/>
    </source>
</evidence>
<dbReference type="Proteomes" id="UP000001600">
    <property type="component" value="Chromosome 1"/>
</dbReference>
<name>B9JEC2_RHIR8</name>
<reference evidence="1 2" key="1">
    <citation type="journal article" date="2009" name="J. Bacteriol.">
        <title>Genome sequences of three Agrobacterium biovars help elucidate the evolution of multichromosome genomes in bacteria.</title>
        <authorList>
            <person name="Slater S.C."/>
            <person name="Goldman B.S."/>
            <person name="Goodner B."/>
            <person name="Setubal J.C."/>
            <person name="Farrand S.K."/>
            <person name="Nester E.W."/>
            <person name="Burr T.J."/>
            <person name="Banta L."/>
            <person name="Dickerman A.W."/>
            <person name="Paulsen I."/>
            <person name="Otten L."/>
            <person name="Suen G."/>
            <person name="Welch R."/>
            <person name="Almeida N.F."/>
            <person name="Arnold F."/>
            <person name="Burton O.T."/>
            <person name="Du Z."/>
            <person name="Ewing A."/>
            <person name="Godsy E."/>
            <person name="Heisel S."/>
            <person name="Houmiel K.L."/>
            <person name="Jhaveri J."/>
            <person name="Lu J."/>
            <person name="Miller N.M."/>
            <person name="Norton S."/>
            <person name="Chen Q."/>
            <person name="Phoolcharoen W."/>
            <person name="Ohlin V."/>
            <person name="Ondrusek D."/>
            <person name="Pride N."/>
            <person name="Stricklin S.L."/>
            <person name="Sun J."/>
            <person name="Wheeler C."/>
            <person name="Wilson L."/>
            <person name="Zhu H."/>
            <person name="Wood D.W."/>
        </authorList>
    </citation>
    <scope>NUCLEOTIDE SEQUENCE [LARGE SCALE GENOMIC DNA]</scope>
    <source>
        <strain evidence="2">K84 / ATCC BAA-868</strain>
    </source>
</reference>
<evidence type="ECO:0000313" key="2">
    <source>
        <dbReference type="Proteomes" id="UP000001600"/>
    </source>
</evidence>
<dbReference type="HOGENOM" id="CLU_1451581_0_0_5"/>
<organism evidence="1 2">
    <name type="scientific">Rhizobium rhizogenes (strain K84 / ATCC BAA-868)</name>
    <name type="common">Agrobacterium radiobacter</name>
    <dbReference type="NCBI Taxonomy" id="311403"/>
    <lineage>
        <taxon>Bacteria</taxon>
        <taxon>Pseudomonadati</taxon>
        <taxon>Pseudomonadota</taxon>
        <taxon>Alphaproteobacteria</taxon>
        <taxon>Hyphomicrobiales</taxon>
        <taxon>Rhizobiaceae</taxon>
        <taxon>Rhizobium/Agrobacterium group</taxon>
        <taxon>Rhizobium</taxon>
    </lineage>
</organism>
<dbReference type="AlphaFoldDB" id="B9JEC2"/>
<dbReference type="eggNOG" id="ENOG50314JW">
    <property type="taxonomic scope" value="Bacteria"/>
</dbReference>
<dbReference type="KEGG" id="ara:Arad_2060"/>
<accession>B9JEC2</accession>
<dbReference type="STRING" id="311403.Arad_2060"/>
<dbReference type="EMBL" id="CP000628">
    <property type="protein sequence ID" value="ACM26343.1"/>
    <property type="molecule type" value="Genomic_DNA"/>
</dbReference>
<protein>
    <submittedName>
        <fullName evidence="1">Uncharacterized protein</fullName>
    </submittedName>
</protein>
<sequence>MTGRNRPSPIRPAIMMMVRGPLQSGLSGAGGLRFAARSGPHIILNLKLHELIEKLACCGYLYPVFSGAPKMKFIRYIGATIVLAMLASCSPALPSQEKYDVMKTLLQGSPALKAKMIEFCAANKGSQQEILGMSLIANVPTSQAKKVTCQRLANGIASGRVTYNDFQTSFRTRLPTPALIRVLQGR</sequence>
<proteinExistence type="predicted"/>